<protein>
    <submittedName>
        <fullName evidence="1">Uncharacterized protein</fullName>
    </submittedName>
</protein>
<accession>A0A4U9V5G2</accession>
<dbReference type="EMBL" id="CABEEZ010000096">
    <property type="protein sequence ID" value="VTR38134.1"/>
    <property type="molecule type" value="Genomic_DNA"/>
</dbReference>
<dbReference type="AlphaFoldDB" id="A0A4U9V5G2"/>
<name>A0A4U9V5G2_SERFO</name>
<reference evidence="1" key="1">
    <citation type="submission" date="2019-05" db="EMBL/GenBank/DDBJ databases">
        <authorList>
            <consortium name="Pathogen Informatics"/>
        </authorList>
    </citation>
    <scope>NUCLEOTIDE SEQUENCE [LARGE SCALE GENOMIC DNA]</scope>
    <source>
        <strain evidence="1">NCTC12965</strain>
    </source>
</reference>
<organism evidence="1">
    <name type="scientific">Serratia fonticola</name>
    <dbReference type="NCBI Taxonomy" id="47917"/>
    <lineage>
        <taxon>Bacteria</taxon>
        <taxon>Pseudomonadati</taxon>
        <taxon>Pseudomonadota</taxon>
        <taxon>Gammaproteobacteria</taxon>
        <taxon>Enterobacterales</taxon>
        <taxon>Yersiniaceae</taxon>
        <taxon>Serratia</taxon>
    </lineage>
</organism>
<gene>
    <name evidence="1" type="ORF">NCTC12965_04180</name>
</gene>
<evidence type="ECO:0000313" key="1">
    <source>
        <dbReference type="EMBL" id="VTR38134.1"/>
    </source>
</evidence>
<sequence length="49" mass="6001">MFGLFKREYQDYFTIFAVNVPQHNAINRPYRSHNLLPNHVNSVNYFKLW</sequence>
<proteinExistence type="predicted"/>